<dbReference type="Gene3D" id="1.10.630.10">
    <property type="entry name" value="Cytochrome P450"/>
    <property type="match status" value="1"/>
</dbReference>
<evidence type="ECO:0000256" key="3">
    <source>
        <dbReference type="ARBA" id="ARBA00022617"/>
    </source>
</evidence>
<keyword evidence="8 11" id="KW-0408">Iron</keyword>
<dbReference type="EMBL" id="EQ974000">
    <property type="protein sequence ID" value="EEF35958.1"/>
    <property type="molecule type" value="Genomic_DNA"/>
</dbReference>
<feature type="binding site" description="axial binding residue" evidence="11">
    <location>
        <position position="460"/>
    </location>
    <ligand>
        <name>heme</name>
        <dbReference type="ChEBI" id="CHEBI:30413"/>
    </ligand>
    <ligandPart>
        <name>Fe</name>
        <dbReference type="ChEBI" id="CHEBI:18248"/>
    </ligandPart>
</feature>
<comment type="subcellular location">
    <subcellularLocation>
        <location evidence="1">Membrane</location>
        <topology evidence="1">Single-pass membrane protein</topology>
    </subcellularLocation>
</comment>
<dbReference type="PRINTS" id="PR00385">
    <property type="entry name" value="P450"/>
</dbReference>
<evidence type="ECO:0000313" key="15">
    <source>
        <dbReference type="Proteomes" id="UP000008311"/>
    </source>
</evidence>
<evidence type="ECO:0000256" key="6">
    <source>
        <dbReference type="ARBA" id="ARBA00022989"/>
    </source>
</evidence>
<keyword evidence="3 11" id="KW-0349">Heme</keyword>
<dbReference type="PANTHER" id="PTHR24282">
    <property type="entry name" value="CYTOCHROME P450 FAMILY MEMBER"/>
    <property type="match status" value="1"/>
</dbReference>
<comment type="cofactor">
    <cofactor evidence="11">
        <name>heme</name>
        <dbReference type="ChEBI" id="CHEBI:30413"/>
    </cofactor>
</comment>
<keyword evidence="4 13" id="KW-0812">Transmembrane</keyword>
<dbReference type="InterPro" id="IPR036396">
    <property type="entry name" value="Cyt_P450_sf"/>
</dbReference>
<keyword evidence="10 13" id="KW-0472">Membrane</keyword>
<dbReference type="GO" id="GO:0016020">
    <property type="term" value="C:membrane"/>
    <property type="evidence" value="ECO:0007669"/>
    <property type="project" value="UniProtKB-SubCell"/>
</dbReference>
<dbReference type="Proteomes" id="UP000008311">
    <property type="component" value="Unassembled WGS sequence"/>
</dbReference>
<accession>B9SK63</accession>
<keyword evidence="5 11" id="KW-0479">Metal-binding</keyword>
<dbReference type="KEGG" id="rcu:8263254"/>
<keyword evidence="6 13" id="KW-1133">Transmembrane helix</keyword>
<reference evidence="15" key="1">
    <citation type="journal article" date="2010" name="Nat. Biotechnol.">
        <title>Draft genome sequence of the oilseed species Ricinus communis.</title>
        <authorList>
            <person name="Chan A.P."/>
            <person name="Crabtree J."/>
            <person name="Zhao Q."/>
            <person name="Lorenzi H."/>
            <person name="Orvis J."/>
            <person name="Puiu D."/>
            <person name="Melake-Berhan A."/>
            <person name="Jones K.M."/>
            <person name="Redman J."/>
            <person name="Chen G."/>
            <person name="Cahoon E.B."/>
            <person name="Gedil M."/>
            <person name="Stanke M."/>
            <person name="Haas B.J."/>
            <person name="Wortman J.R."/>
            <person name="Fraser-Liggett C.M."/>
            <person name="Ravel J."/>
            <person name="Rabinowicz P.D."/>
        </authorList>
    </citation>
    <scope>NUCLEOTIDE SEQUENCE [LARGE SCALE GENOMIC DNA]</scope>
    <source>
        <strain evidence="15">cv. Hale</strain>
    </source>
</reference>
<keyword evidence="15" id="KW-1185">Reference proteome</keyword>
<dbReference type="PANTHER" id="PTHR24282:SF196">
    <property type="entry name" value="CYTOCHROME P450 714C2"/>
    <property type="match status" value="1"/>
</dbReference>
<evidence type="ECO:0000256" key="7">
    <source>
        <dbReference type="ARBA" id="ARBA00023002"/>
    </source>
</evidence>
<organism evidence="14 15">
    <name type="scientific">Ricinus communis</name>
    <name type="common">Castor bean</name>
    <dbReference type="NCBI Taxonomy" id="3988"/>
    <lineage>
        <taxon>Eukaryota</taxon>
        <taxon>Viridiplantae</taxon>
        <taxon>Streptophyta</taxon>
        <taxon>Embryophyta</taxon>
        <taxon>Tracheophyta</taxon>
        <taxon>Spermatophyta</taxon>
        <taxon>Magnoliopsida</taxon>
        <taxon>eudicotyledons</taxon>
        <taxon>Gunneridae</taxon>
        <taxon>Pentapetalae</taxon>
        <taxon>rosids</taxon>
        <taxon>fabids</taxon>
        <taxon>Malpighiales</taxon>
        <taxon>Euphorbiaceae</taxon>
        <taxon>Acalyphoideae</taxon>
        <taxon>Acalypheae</taxon>
        <taxon>Ricinus</taxon>
    </lineage>
</organism>
<evidence type="ECO:0000256" key="4">
    <source>
        <dbReference type="ARBA" id="ARBA00022692"/>
    </source>
</evidence>
<dbReference type="OrthoDB" id="830015at2759"/>
<name>B9SK63_RICCO</name>
<dbReference type="PRINTS" id="PR00463">
    <property type="entry name" value="EP450I"/>
</dbReference>
<dbReference type="OMA" id="ICMGRIP"/>
<proteinExistence type="inferred from homology"/>
<dbReference type="STRING" id="3988.B9SK63"/>
<dbReference type="GO" id="GO:0004497">
    <property type="term" value="F:monooxygenase activity"/>
    <property type="evidence" value="ECO:0000318"/>
    <property type="project" value="GO_Central"/>
</dbReference>
<dbReference type="EC" id="1.3.3.9" evidence="14"/>
<evidence type="ECO:0000256" key="2">
    <source>
        <dbReference type="ARBA" id="ARBA00010617"/>
    </source>
</evidence>
<dbReference type="GO" id="GO:0020037">
    <property type="term" value="F:heme binding"/>
    <property type="evidence" value="ECO:0007669"/>
    <property type="project" value="InterPro"/>
</dbReference>
<evidence type="ECO:0000313" key="14">
    <source>
        <dbReference type="EMBL" id="EEF35958.1"/>
    </source>
</evidence>
<protein>
    <submittedName>
        <fullName evidence="14">Cytochrome P450, putative</fullName>
        <ecNumber evidence="14">1.3.3.9</ecNumber>
    </submittedName>
</protein>
<evidence type="ECO:0000256" key="11">
    <source>
        <dbReference type="PIRSR" id="PIRSR602401-1"/>
    </source>
</evidence>
<dbReference type="InterPro" id="IPR002401">
    <property type="entry name" value="Cyt_P450_E_grp-I"/>
</dbReference>
<keyword evidence="9 12" id="KW-0503">Monooxygenase</keyword>
<gene>
    <name evidence="14" type="ORF">RCOM_1027280</name>
</gene>
<dbReference type="GO" id="GO:0016705">
    <property type="term" value="F:oxidoreductase activity, acting on paired donors, with incorporation or reduction of molecular oxygen"/>
    <property type="evidence" value="ECO:0007669"/>
    <property type="project" value="InterPro"/>
</dbReference>
<feature type="transmembrane region" description="Helical" evidence="13">
    <location>
        <begin position="6"/>
        <end position="28"/>
    </location>
</feature>
<dbReference type="InterPro" id="IPR050665">
    <property type="entry name" value="Cytochrome_P450_Monooxygen"/>
</dbReference>
<dbReference type="Pfam" id="PF00067">
    <property type="entry name" value="p450"/>
    <property type="match status" value="1"/>
</dbReference>
<dbReference type="GO" id="GO:0005506">
    <property type="term" value="F:iron ion binding"/>
    <property type="evidence" value="ECO:0007669"/>
    <property type="project" value="InterPro"/>
</dbReference>
<dbReference type="InterPro" id="IPR001128">
    <property type="entry name" value="Cyt_P450"/>
</dbReference>
<dbReference type="PROSITE" id="PS00086">
    <property type="entry name" value="CYTOCHROME_P450"/>
    <property type="match status" value="1"/>
</dbReference>
<evidence type="ECO:0000256" key="12">
    <source>
        <dbReference type="RuleBase" id="RU000461"/>
    </source>
</evidence>
<evidence type="ECO:0000256" key="9">
    <source>
        <dbReference type="ARBA" id="ARBA00023033"/>
    </source>
</evidence>
<dbReference type="eggNOG" id="KOG0157">
    <property type="taxonomic scope" value="Eukaryota"/>
</dbReference>
<dbReference type="SUPFAM" id="SSF48264">
    <property type="entry name" value="Cytochrome P450"/>
    <property type="match status" value="1"/>
</dbReference>
<evidence type="ECO:0000256" key="10">
    <source>
        <dbReference type="ARBA" id="ARBA00023136"/>
    </source>
</evidence>
<dbReference type="InterPro" id="IPR017972">
    <property type="entry name" value="Cyt_P450_CS"/>
</dbReference>
<evidence type="ECO:0000256" key="5">
    <source>
        <dbReference type="ARBA" id="ARBA00022723"/>
    </source>
</evidence>
<dbReference type="AlphaFoldDB" id="B9SK63"/>
<sequence>MELIRILVSFAVVGFFGILLRVYNVLVLKPERLRSILKKQGINGPPPTLVLGNIREIKKSQSSKVGNVTPTSQPPVTHNCAADIFPFFEQWRKQYGEVFVFSLGNIQILSVNQPDMVKEITTCTSLDFGKPSYQHKERGPLLGQGILTSNGTVWAHQRKILAPELYMEKVKGMVNLITESTNTLVNSWKIRIDSDGGISDIKIDDAMRSFSGDVISRACFGSNYSKAERIFLLLRSLQEAMSRKSLATVPGMRYLPTKSNKEAWALEKEIRNLILEVVKERQEATHERDLLQMVLEGAKNSNLSQEAINRFIVDNCKNIYLAGYETTAVSATWSLMLLAANQEWQDRVRAEVLETCGGRMPDADMVRKMKMLNMVIHESLRLYPPVAVVSREAFKDMRFGKINVPKGVNVWTMVLPLHTDPEIWGPDSYKFNPDRFANGIAGACKYPFMYMPFGVGPRVCLGQNLAMVELKILIALIVTNFCFSLSPTYIHSPAIKLVIEPEYGVNLLVKKL</sequence>
<dbReference type="InParanoid" id="B9SK63"/>
<evidence type="ECO:0000256" key="13">
    <source>
        <dbReference type="SAM" id="Phobius"/>
    </source>
</evidence>
<comment type="similarity">
    <text evidence="2 12">Belongs to the cytochrome P450 family.</text>
</comment>
<keyword evidence="7 12" id="KW-0560">Oxidoreductase</keyword>
<evidence type="ECO:0000256" key="8">
    <source>
        <dbReference type="ARBA" id="ARBA00023004"/>
    </source>
</evidence>
<evidence type="ECO:0000256" key="1">
    <source>
        <dbReference type="ARBA" id="ARBA00004167"/>
    </source>
</evidence>